<evidence type="ECO:0000256" key="2">
    <source>
        <dbReference type="ARBA" id="ARBA00022448"/>
    </source>
</evidence>
<evidence type="ECO:0000256" key="3">
    <source>
        <dbReference type="ARBA" id="ARBA00022692"/>
    </source>
</evidence>
<organism evidence="9 10">
    <name type="scientific">Rubroshorea leprosula</name>
    <dbReference type="NCBI Taxonomy" id="152421"/>
    <lineage>
        <taxon>Eukaryota</taxon>
        <taxon>Viridiplantae</taxon>
        <taxon>Streptophyta</taxon>
        <taxon>Embryophyta</taxon>
        <taxon>Tracheophyta</taxon>
        <taxon>Spermatophyta</taxon>
        <taxon>Magnoliopsida</taxon>
        <taxon>eudicotyledons</taxon>
        <taxon>Gunneridae</taxon>
        <taxon>Pentapetalae</taxon>
        <taxon>rosids</taxon>
        <taxon>malvids</taxon>
        <taxon>Malvales</taxon>
        <taxon>Dipterocarpaceae</taxon>
        <taxon>Rubroshorea</taxon>
    </lineage>
</organism>
<evidence type="ECO:0000256" key="7">
    <source>
        <dbReference type="SAM" id="Phobius"/>
    </source>
</evidence>
<keyword evidence="3 7" id="KW-0812">Transmembrane</keyword>
<evidence type="ECO:0000259" key="8">
    <source>
        <dbReference type="Pfam" id="PF01490"/>
    </source>
</evidence>
<feature type="transmembrane region" description="Helical" evidence="7">
    <location>
        <begin position="111"/>
        <end position="131"/>
    </location>
</feature>
<dbReference type="Proteomes" id="UP001054252">
    <property type="component" value="Unassembled WGS sequence"/>
</dbReference>
<feature type="transmembrane region" description="Helical" evidence="7">
    <location>
        <begin position="21"/>
        <end position="43"/>
    </location>
</feature>
<gene>
    <name evidence="9" type="ORF">SLEP1_g33611</name>
</gene>
<dbReference type="GO" id="GO:0006865">
    <property type="term" value="P:amino acid transport"/>
    <property type="evidence" value="ECO:0007669"/>
    <property type="project" value="UniProtKB-KW"/>
</dbReference>
<evidence type="ECO:0000256" key="5">
    <source>
        <dbReference type="ARBA" id="ARBA00022989"/>
    </source>
</evidence>
<dbReference type="GO" id="GO:0016020">
    <property type="term" value="C:membrane"/>
    <property type="evidence" value="ECO:0007669"/>
    <property type="project" value="UniProtKB-SubCell"/>
</dbReference>
<feature type="domain" description="Amino acid transporter transmembrane" evidence="8">
    <location>
        <begin position="10"/>
        <end position="194"/>
    </location>
</feature>
<evidence type="ECO:0000256" key="4">
    <source>
        <dbReference type="ARBA" id="ARBA00022970"/>
    </source>
</evidence>
<evidence type="ECO:0000256" key="6">
    <source>
        <dbReference type="ARBA" id="ARBA00023136"/>
    </source>
</evidence>
<feature type="transmembrane region" description="Helical" evidence="7">
    <location>
        <begin position="137"/>
        <end position="156"/>
    </location>
</feature>
<feature type="transmembrane region" description="Helical" evidence="7">
    <location>
        <begin position="68"/>
        <end position="90"/>
    </location>
</feature>
<dbReference type="PANTHER" id="PTHR48017">
    <property type="entry name" value="OS05G0424000 PROTEIN-RELATED"/>
    <property type="match status" value="1"/>
</dbReference>
<comment type="subcellular location">
    <subcellularLocation>
        <location evidence="1">Membrane</location>
    </subcellularLocation>
</comment>
<reference evidence="9 10" key="1">
    <citation type="journal article" date="2021" name="Commun. Biol.">
        <title>The genome of Shorea leprosula (Dipterocarpaceae) highlights the ecological relevance of drought in aseasonal tropical rainforests.</title>
        <authorList>
            <person name="Ng K.K.S."/>
            <person name="Kobayashi M.J."/>
            <person name="Fawcett J.A."/>
            <person name="Hatakeyama M."/>
            <person name="Paape T."/>
            <person name="Ng C.H."/>
            <person name="Ang C.C."/>
            <person name="Tnah L.H."/>
            <person name="Lee C.T."/>
            <person name="Nishiyama T."/>
            <person name="Sese J."/>
            <person name="O'Brien M.J."/>
            <person name="Copetti D."/>
            <person name="Mohd Noor M.I."/>
            <person name="Ong R.C."/>
            <person name="Putra M."/>
            <person name="Sireger I.Z."/>
            <person name="Indrioko S."/>
            <person name="Kosugi Y."/>
            <person name="Izuno A."/>
            <person name="Isagi Y."/>
            <person name="Lee S.L."/>
            <person name="Shimizu K.K."/>
        </authorList>
    </citation>
    <scope>NUCLEOTIDE SEQUENCE [LARGE SCALE GENOMIC DNA]</scope>
    <source>
        <strain evidence="9">214</strain>
    </source>
</reference>
<evidence type="ECO:0000256" key="1">
    <source>
        <dbReference type="ARBA" id="ARBA00004370"/>
    </source>
</evidence>
<accession>A0AAV5KHE1</accession>
<sequence length="208" mass="23089">MQGTLPSNEKHPACKSMWRGVTVSYIIIAICLFPLAIVGFWAYGNNVPMNLGTLSAFSRFHRHDTSKYVIGLIYLLLLIGCLCSYQIYAMPVFDNLEFIYISKKKKPCSRLVRAGLRLFFGGLTFLIAVAFPFLGSLAILLGGMTLSLLTYAYPCFMWNSIKRPQKNGVIWCLNLGLGCLGIVLSMLLVVAAAWNLADKGLNANFFKP</sequence>
<keyword evidence="10" id="KW-1185">Reference proteome</keyword>
<name>A0AAV5KHE1_9ROSI</name>
<dbReference type="Pfam" id="PF01490">
    <property type="entry name" value="Aa_trans"/>
    <property type="match status" value="1"/>
</dbReference>
<dbReference type="EMBL" id="BPVZ01000064">
    <property type="protein sequence ID" value="GKV23939.1"/>
    <property type="molecule type" value="Genomic_DNA"/>
</dbReference>
<evidence type="ECO:0000313" key="10">
    <source>
        <dbReference type="Proteomes" id="UP001054252"/>
    </source>
</evidence>
<evidence type="ECO:0000313" key="9">
    <source>
        <dbReference type="EMBL" id="GKV23939.1"/>
    </source>
</evidence>
<keyword evidence="6 7" id="KW-0472">Membrane</keyword>
<proteinExistence type="predicted"/>
<keyword evidence="2" id="KW-0813">Transport</keyword>
<feature type="transmembrane region" description="Helical" evidence="7">
    <location>
        <begin position="168"/>
        <end position="194"/>
    </location>
</feature>
<comment type="caution">
    <text evidence="9">The sequence shown here is derived from an EMBL/GenBank/DDBJ whole genome shotgun (WGS) entry which is preliminary data.</text>
</comment>
<protein>
    <recommendedName>
        <fullName evidence="8">Amino acid transporter transmembrane domain-containing protein</fullName>
    </recommendedName>
</protein>
<dbReference type="InterPro" id="IPR013057">
    <property type="entry name" value="AA_transpt_TM"/>
</dbReference>
<dbReference type="AlphaFoldDB" id="A0AAV5KHE1"/>
<keyword evidence="5 7" id="KW-1133">Transmembrane helix</keyword>
<keyword evidence="4" id="KW-0029">Amino-acid transport</keyword>